<evidence type="ECO:0000259" key="3">
    <source>
        <dbReference type="Pfam" id="PF16859"/>
    </source>
</evidence>
<evidence type="ECO:0000313" key="4">
    <source>
        <dbReference type="EMBL" id="QED50223.1"/>
    </source>
</evidence>
<gene>
    <name evidence="4" type="ORF">FSZ17_21150</name>
</gene>
<organism evidence="4 5">
    <name type="scientific">Cytobacillus dafuensis</name>
    <name type="common">Bacillus dafuensis</name>
    <dbReference type="NCBI Taxonomy" id="1742359"/>
    <lineage>
        <taxon>Bacteria</taxon>
        <taxon>Bacillati</taxon>
        <taxon>Bacillota</taxon>
        <taxon>Bacilli</taxon>
        <taxon>Bacillales</taxon>
        <taxon>Bacillaceae</taxon>
        <taxon>Cytobacillus</taxon>
    </lineage>
</organism>
<dbReference type="InterPro" id="IPR011075">
    <property type="entry name" value="TetR_C"/>
</dbReference>
<dbReference type="RefSeq" id="WP_146846681.1">
    <property type="nucleotide sequence ID" value="NZ_CP042593.1"/>
</dbReference>
<dbReference type="AlphaFoldDB" id="A0A5B8ZD88"/>
<evidence type="ECO:0000313" key="5">
    <source>
        <dbReference type="Proteomes" id="UP000321555"/>
    </source>
</evidence>
<dbReference type="InterPro" id="IPR036271">
    <property type="entry name" value="Tet_transcr_reg_TetR-rel_C_sf"/>
</dbReference>
<feature type="domain" description="Tetracyclin repressor-like C-terminal" evidence="3">
    <location>
        <begin position="1"/>
        <end position="42"/>
    </location>
</feature>
<keyword evidence="2" id="KW-0804">Transcription</keyword>
<name>A0A5B8ZD88_CYTDA</name>
<dbReference type="KEGG" id="bda:FSZ17_21150"/>
<dbReference type="Pfam" id="PF16859">
    <property type="entry name" value="TetR_C_11"/>
    <property type="match status" value="1"/>
</dbReference>
<dbReference type="Proteomes" id="UP000321555">
    <property type="component" value="Chromosome"/>
</dbReference>
<accession>A0A5B8ZD88</accession>
<proteinExistence type="predicted"/>
<keyword evidence="5" id="KW-1185">Reference proteome</keyword>
<protein>
    <recommendedName>
        <fullName evidence="3">Tetracyclin repressor-like C-terminal domain-containing protein</fullName>
    </recommendedName>
</protein>
<sequence>MIRRGKARGQIQDDADEDILIDLVSGAYFYYLTFTPEKLSTEDWLKKTMKILATGVKT</sequence>
<dbReference type="Gene3D" id="1.10.357.10">
    <property type="entry name" value="Tetracycline Repressor, domain 2"/>
    <property type="match status" value="1"/>
</dbReference>
<evidence type="ECO:0000256" key="1">
    <source>
        <dbReference type="ARBA" id="ARBA00023015"/>
    </source>
</evidence>
<dbReference type="SUPFAM" id="SSF48498">
    <property type="entry name" value="Tetracyclin repressor-like, C-terminal domain"/>
    <property type="match status" value="1"/>
</dbReference>
<evidence type="ECO:0000256" key="2">
    <source>
        <dbReference type="ARBA" id="ARBA00023163"/>
    </source>
</evidence>
<dbReference type="EMBL" id="CP042593">
    <property type="protein sequence ID" value="QED50223.1"/>
    <property type="molecule type" value="Genomic_DNA"/>
</dbReference>
<keyword evidence="1" id="KW-0805">Transcription regulation</keyword>
<dbReference type="OrthoDB" id="9796019at2"/>
<reference evidence="5" key="1">
    <citation type="submission" date="2019-08" db="EMBL/GenBank/DDBJ databases">
        <authorList>
            <person name="Zheng X."/>
        </authorList>
    </citation>
    <scope>NUCLEOTIDE SEQUENCE [LARGE SCALE GENOMIC DNA]</scope>
    <source>
        <strain evidence="5">FJAT-25496</strain>
    </source>
</reference>